<dbReference type="Proteomes" id="UP000538670">
    <property type="component" value="Unassembled WGS sequence"/>
</dbReference>
<comment type="caution">
    <text evidence="2">The sequence shown here is derived from an EMBL/GenBank/DDBJ whole genome shotgun (WGS) entry which is preliminary data.</text>
</comment>
<proteinExistence type="predicted"/>
<dbReference type="InterPro" id="IPR028087">
    <property type="entry name" value="Tad_N"/>
</dbReference>
<evidence type="ECO:0000313" key="3">
    <source>
        <dbReference type="Proteomes" id="UP000538670"/>
    </source>
</evidence>
<sequence>MLRHRRGNVMLLFALTLPVLTFGTGMGIDYAQAMKAQTRLNAIADAAALSAVNKTMMGRSDSEAAAYARQVFMDQYRAMLDTGSVTVNQLNVQTVTDNSGRRTASISYSGALRNSFGQILGRDWMAIAGKSATTNAVAPDIDFYMLLDVSGSMALPTTTVGLKKVADSNSRGCRFACHSVNDVQGRDAKGKMTDLYGVAKSYGLSLRIDDEGRAVSQLTDTAKTTASRNGANYRIAIHTFRGRGGFTTLQSLTKNMAKAATKTKYLVPSLFYSNGCPTQECRDDDVGKGDLDSAHSDAFDRVNEKISNPGTGQRGTTPQAVVFVVTDGMRDEYRSGGRPEINIDPAKCEQLKSRKIRIAILYTEYLKEALENDPWSQQNVAPYLHKVEPALQACASPGLYTKVSTDQDISNALDALFRTAVATARITQ</sequence>
<keyword evidence="3" id="KW-1185">Reference proteome</keyword>
<dbReference type="AlphaFoldDB" id="A0A7W6A6C2"/>
<feature type="domain" description="Putative Flp pilus-assembly TadG-like N-terminal" evidence="1">
    <location>
        <begin position="7"/>
        <end position="52"/>
    </location>
</feature>
<evidence type="ECO:0000259" key="1">
    <source>
        <dbReference type="Pfam" id="PF13400"/>
    </source>
</evidence>
<dbReference type="InterPro" id="IPR036465">
    <property type="entry name" value="vWFA_dom_sf"/>
</dbReference>
<protein>
    <submittedName>
        <fullName evidence="2">Flp pilus assembly protein TadG</fullName>
    </submittedName>
</protein>
<organism evidence="2 3">
    <name type="scientific">Sphingomonas pseudosanguinis</name>
    <dbReference type="NCBI Taxonomy" id="413712"/>
    <lineage>
        <taxon>Bacteria</taxon>
        <taxon>Pseudomonadati</taxon>
        <taxon>Pseudomonadota</taxon>
        <taxon>Alphaproteobacteria</taxon>
        <taxon>Sphingomonadales</taxon>
        <taxon>Sphingomonadaceae</taxon>
        <taxon>Sphingomonas</taxon>
    </lineage>
</organism>
<dbReference type="EMBL" id="JACIDH010000001">
    <property type="protein sequence ID" value="MBB3877982.1"/>
    <property type="molecule type" value="Genomic_DNA"/>
</dbReference>
<reference evidence="2 3" key="1">
    <citation type="submission" date="2020-08" db="EMBL/GenBank/DDBJ databases">
        <title>Genomic Encyclopedia of Type Strains, Phase IV (KMG-IV): sequencing the most valuable type-strain genomes for metagenomic binning, comparative biology and taxonomic classification.</title>
        <authorList>
            <person name="Goeker M."/>
        </authorList>
    </citation>
    <scope>NUCLEOTIDE SEQUENCE [LARGE SCALE GENOMIC DNA]</scope>
    <source>
        <strain evidence="2 3">DSM 19512</strain>
    </source>
</reference>
<accession>A0A7W6A6C2</accession>
<dbReference type="RefSeq" id="WP_240456154.1">
    <property type="nucleotide sequence ID" value="NZ_JACIDH010000001.1"/>
</dbReference>
<gene>
    <name evidence="2" type="ORF">GGR48_000385</name>
</gene>
<dbReference type="Gene3D" id="3.40.50.410">
    <property type="entry name" value="von Willebrand factor, type A domain"/>
    <property type="match status" value="1"/>
</dbReference>
<evidence type="ECO:0000313" key="2">
    <source>
        <dbReference type="EMBL" id="MBB3877982.1"/>
    </source>
</evidence>
<dbReference type="Pfam" id="PF13400">
    <property type="entry name" value="Tad"/>
    <property type="match status" value="1"/>
</dbReference>
<name>A0A7W6A6C2_9SPHN</name>